<sequence>MSYKLDSLFEQFMESWLSAELTDFMCLAVAIVFVAWCVNFYSSK</sequence>
<name>A0A518CH92_9PLAN</name>
<gene>
    <name evidence="2" type="ORF">Pla110_02960</name>
</gene>
<evidence type="ECO:0000256" key="1">
    <source>
        <dbReference type="SAM" id="Phobius"/>
    </source>
</evidence>
<feature type="transmembrane region" description="Helical" evidence="1">
    <location>
        <begin position="21"/>
        <end position="41"/>
    </location>
</feature>
<evidence type="ECO:0000313" key="2">
    <source>
        <dbReference type="EMBL" id="QDU78592.1"/>
    </source>
</evidence>
<dbReference type="EMBL" id="CP036281">
    <property type="protein sequence ID" value="QDU78592.1"/>
    <property type="molecule type" value="Genomic_DNA"/>
</dbReference>
<keyword evidence="1" id="KW-0472">Membrane</keyword>
<evidence type="ECO:0000313" key="3">
    <source>
        <dbReference type="Proteomes" id="UP000317178"/>
    </source>
</evidence>
<keyword evidence="1" id="KW-1133">Transmembrane helix</keyword>
<dbReference type="AlphaFoldDB" id="A0A518CH92"/>
<organism evidence="2 3">
    <name type="scientific">Polystyrenella longa</name>
    <dbReference type="NCBI Taxonomy" id="2528007"/>
    <lineage>
        <taxon>Bacteria</taxon>
        <taxon>Pseudomonadati</taxon>
        <taxon>Planctomycetota</taxon>
        <taxon>Planctomycetia</taxon>
        <taxon>Planctomycetales</taxon>
        <taxon>Planctomycetaceae</taxon>
        <taxon>Polystyrenella</taxon>
    </lineage>
</organism>
<dbReference type="KEGG" id="plon:Pla110_02960"/>
<keyword evidence="1" id="KW-0812">Transmembrane</keyword>
<keyword evidence="3" id="KW-1185">Reference proteome</keyword>
<reference evidence="2 3" key="1">
    <citation type="submission" date="2019-02" db="EMBL/GenBank/DDBJ databases">
        <title>Deep-cultivation of Planctomycetes and their phenomic and genomic characterization uncovers novel biology.</title>
        <authorList>
            <person name="Wiegand S."/>
            <person name="Jogler M."/>
            <person name="Boedeker C."/>
            <person name="Pinto D."/>
            <person name="Vollmers J."/>
            <person name="Rivas-Marin E."/>
            <person name="Kohn T."/>
            <person name="Peeters S.H."/>
            <person name="Heuer A."/>
            <person name="Rast P."/>
            <person name="Oberbeckmann S."/>
            <person name="Bunk B."/>
            <person name="Jeske O."/>
            <person name="Meyerdierks A."/>
            <person name="Storesund J.E."/>
            <person name="Kallscheuer N."/>
            <person name="Luecker S."/>
            <person name="Lage O.M."/>
            <person name="Pohl T."/>
            <person name="Merkel B.J."/>
            <person name="Hornburger P."/>
            <person name="Mueller R.-W."/>
            <person name="Bruemmer F."/>
            <person name="Labrenz M."/>
            <person name="Spormann A.M."/>
            <person name="Op den Camp H."/>
            <person name="Overmann J."/>
            <person name="Amann R."/>
            <person name="Jetten M.S.M."/>
            <person name="Mascher T."/>
            <person name="Medema M.H."/>
            <person name="Devos D.P."/>
            <person name="Kaster A.-K."/>
            <person name="Ovreas L."/>
            <person name="Rohde M."/>
            <person name="Galperin M.Y."/>
            <person name="Jogler C."/>
        </authorList>
    </citation>
    <scope>NUCLEOTIDE SEQUENCE [LARGE SCALE GENOMIC DNA]</scope>
    <source>
        <strain evidence="2 3">Pla110</strain>
    </source>
</reference>
<proteinExistence type="predicted"/>
<protein>
    <submittedName>
        <fullName evidence="2">Uncharacterized protein</fullName>
    </submittedName>
</protein>
<dbReference type="Proteomes" id="UP000317178">
    <property type="component" value="Chromosome"/>
</dbReference>
<accession>A0A518CH92</accession>